<gene>
    <name evidence="2" type="ORF">C0Q70_11888</name>
</gene>
<dbReference type="EMBL" id="PZQS01000006">
    <property type="protein sequence ID" value="PVD29291.1"/>
    <property type="molecule type" value="Genomic_DNA"/>
</dbReference>
<feature type="region of interest" description="Disordered" evidence="1">
    <location>
        <begin position="1"/>
        <end position="127"/>
    </location>
</feature>
<evidence type="ECO:0000313" key="2">
    <source>
        <dbReference type="EMBL" id="PVD29291.1"/>
    </source>
</evidence>
<feature type="compositionally biased region" description="Polar residues" evidence="1">
    <location>
        <begin position="198"/>
        <end position="217"/>
    </location>
</feature>
<evidence type="ECO:0000256" key="1">
    <source>
        <dbReference type="SAM" id="MobiDB-lite"/>
    </source>
</evidence>
<feature type="compositionally biased region" description="Low complexity" evidence="1">
    <location>
        <begin position="62"/>
        <end position="73"/>
    </location>
</feature>
<feature type="region of interest" description="Disordered" evidence="1">
    <location>
        <begin position="198"/>
        <end position="238"/>
    </location>
</feature>
<protein>
    <submittedName>
        <fullName evidence="2">Uncharacterized protein</fullName>
    </submittedName>
</protein>
<accession>A0A2T7P7A5</accession>
<sequence>MHTRPVLCQLHSQPHPVQPDVAPLPHRLPPDHLWAAPPSASREQPAAPGQQHDVQTGRPRRQQLPPTAAPLLPRQEHPRPPAGHGVSTRDRCGLRAEGFSQPQDVSRKESPPSSSSQEGVGPAGSQLVTSPLCPNILACRRTCLADKSRQCSVAAASASQRGPCDDAPVFASDAQHKQHANVGGAVDPCVHDGVTSETVATTHAPSGTNPRHSQTLQDDSRLRASSPGRRQQRCAGGV</sequence>
<comment type="caution">
    <text evidence="2">The sequence shown here is derived from an EMBL/GenBank/DDBJ whole genome shotgun (WGS) entry which is preliminary data.</text>
</comment>
<dbReference type="AlphaFoldDB" id="A0A2T7P7A5"/>
<organism evidence="2 3">
    <name type="scientific">Pomacea canaliculata</name>
    <name type="common">Golden apple snail</name>
    <dbReference type="NCBI Taxonomy" id="400727"/>
    <lineage>
        <taxon>Eukaryota</taxon>
        <taxon>Metazoa</taxon>
        <taxon>Spiralia</taxon>
        <taxon>Lophotrochozoa</taxon>
        <taxon>Mollusca</taxon>
        <taxon>Gastropoda</taxon>
        <taxon>Caenogastropoda</taxon>
        <taxon>Architaenioglossa</taxon>
        <taxon>Ampullarioidea</taxon>
        <taxon>Ampullariidae</taxon>
        <taxon>Pomacea</taxon>
    </lineage>
</organism>
<dbReference type="Proteomes" id="UP000245119">
    <property type="component" value="Linkage Group LG6"/>
</dbReference>
<keyword evidence="3" id="KW-1185">Reference proteome</keyword>
<reference evidence="2 3" key="1">
    <citation type="submission" date="2018-04" db="EMBL/GenBank/DDBJ databases">
        <title>The genome of golden apple snail Pomacea canaliculata provides insight into stress tolerance and invasive adaptation.</title>
        <authorList>
            <person name="Liu C."/>
            <person name="Liu B."/>
            <person name="Ren Y."/>
            <person name="Zhang Y."/>
            <person name="Wang H."/>
            <person name="Li S."/>
            <person name="Jiang F."/>
            <person name="Yin L."/>
            <person name="Zhang G."/>
            <person name="Qian W."/>
            <person name="Fan W."/>
        </authorList>
    </citation>
    <scope>NUCLEOTIDE SEQUENCE [LARGE SCALE GENOMIC DNA]</scope>
    <source>
        <strain evidence="2">SZHN2017</strain>
        <tissue evidence="2">Muscle</tissue>
    </source>
</reference>
<evidence type="ECO:0000313" key="3">
    <source>
        <dbReference type="Proteomes" id="UP000245119"/>
    </source>
</evidence>
<name>A0A2T7P7A5_POMCA</name>
<proteinExistence type="predicted"/>